<dbReference type="AlphaFoldDB" id="A0A917BCN2"/>
<reference evidence="1" key="2">
    <citation type="submission" date="2020-09" db="EMBL/GenBank/DDBJ databases">
        <authorList>
            <person name="Sun Q."/>
            <person name="Zhou Y."/>
        </authorList>
    </citation>
    <scope>NUCLEOTIDE SEQUENCE</scope>
    <source>
        <strain evidence="1">CGMCC 1.16067</strain>
    </source>
</reference>
<gene>
    <name evidence="1" type="ORF">GCM10011519_08510</name>
</gene>
<organism evidence="1 2">
    <name type="scientific">Marmoricola endophyticus</name>
    <dbReference type="NCBI Taxonomy" id="2040280"/>
    <lineage>
        <taxon>Bacteria</taxon>
        <taxon>Bacillati</taxon>
        <taxon>Actinomycetota</taxon>
        <taxon>Actinomycetes</taxon>
        <taxon>Propionibacteriales</taxon>
        <taxon>Nocardioidaceae</taxon>
        <taxon>Marmoricola</taxon>
    </lineage>
</organism>
<dbReference type="EMBL" id="BMKQ01000001">
    <property type="protein sequence ID" value="GGF37290.1"/>
    <property type="molecule type" value="Genomic_DNA"/>
</dbReference>
<protein>
    <recommendedName>
        <fullName evidence="3">Alpha/beta hydrolase</fullName>
    </recommendedName>
</protein>
<reference evidence="1" key="1">
    <citation type="journal article" date="2014" name="Int. J. Syst. Evol. Microbiol.">
        <title>Complete genome sequence of Corynebacterium casei LMG S-19264T (=DSM 44701T), isolated from a smear-ripened cheese.</title>
        <authorList>
            <consortium name="US DOE Joint Genome Institute (JGI-PGF)"/>
            <person name="Walter F."/>
            <person name="Albersmeier A."/>
            <person name="Kalinowski J."/>
            <person name="Ruckert C."/>
        </authorList>
    </citation>
    <scope>NUCLEOTIDE SEQUENCE</scope>
    <source>
        <strain evidence="1">CGMCC 1.16067</strain>
    </source>
</reference>
<proteinExistence type="predicted"/>
<comment type="caution">
    <text evidence="1">The sequence shown here is derived from an EMBL/GenBank/DDBJ whole genome shotgun (WGS) entry which is preliminary data.</text>
</comment>
<dbReference type="Gene3D" id="3.40.50.1820">
    <property type="entry name" value="alpha/beta hydrolase"/>
    <property type="match status" value="1"/>
</dbReference>
<accession>A0A917BCN2</accession>
<evidence type="ECO:0000313" key="2">
    <source>
        <dbReference type="Proteomes" id="UP000649179"/>
    </source>
</evidence>
<dbReference type="Proteomes" id="UP000649179">
    <property type="component" value="Unassembled WGS sequence"/>
</dbReference>
<sequence>MLWGADGFVGRHYDVLDVWSSYAAQLSGVPLPGGHFVPEQSPSQTLAALRSFLEGEQVLRSARG</sequence>
<evidence type="ECO:0008006" key="3">
    <source>
        <dbReference type="Google" id="ProtNLM"/>
    </source>
</evidence>
<evidence type="ECO:0000313" key="1">
    <source>
        <dbReference type="EMBL" id="GGF37290.1"/>
    </source>
</evidence>
<keyword evidence="2" id="KW-1185">Reference proteome</keyword>
<dbReference type="SUPFAM" id="SSF53474">
    <property type="entry name" value="alpha/beta-Hydrolases"/>
    <property type="match status" value="1"/>
</dbReference>
<dbReference type="InterPro" id="IPR029058">
    <property type="entry name" value="AB_hydrolase_fold"/>
</dbReference>
<name>A0A917BCN2_9ACTN</name>